<dbReference type="EMBL" id="KQ085946">
    <property type="protein sequence ID" value="KLO14294.1"/>
    <property type="molecule type" value="Genomic_DNA"/>
</dbReference>
<evidence type="ECO:0000256" key="5">
    <source>
        <dbReference type="SAM" id="MobiDB-lite"/>
    </source>
</evidence>
<feature type="transmembrane region" description="Helical" evidence="6">
    <location>
        <begin position="180"/>
        <end position="200"/>
    </location>
</feature>
<dbReference type="Pfam" id="PF00924">
    <property type="entry name" value="MS_channel_2nd"/>
    <property type="match status" value="1"/>
</dbReference>
<dbReference type="Gene3D" id="1.10.238.10">
    <property type="entry name" value="EF-hand"/>
    <property type="match status" value="1"/>
</dbReference>
<name>A0A0H2RQY9_9AGAM</name>
<dbReference type="Proteomes" id="UP000053477">
    <property type="component" value="Unassembled WGS sequence"/>
</dbReference>
<evidence type="ECO:0000256" key="6">
    <source>
        <dbReference type="SAM" id="Phobius"/>
    </source>
</evidence>
<feature type="transmembrane region" description="Helical" evidence="6">
    <location>
        <begin position="257"/>
        <end position="281"/>
    </location>
</feature>
<comment type="subcellular location">
    <subcellularLocation>
        <location evidence="1">Membrane</location>
    </subcellularLocation>
</comment>
<dbReference type="SUPFAM" id="SSF47473">
    <property type="entry name" value="EF-hand"/>
    <property type="match status" value="1"/>
</dbReference>
<evidence type="ECO:0000256" key="1">
    <source>
        <dbReference type="ARBA" id="ARBA00004370"/>
    </source>
</evidence>
<feature type="transmembrane region" description="Helical" evidence="6">
    <location>
        <begin position="137"/>
        <end position="160"/>
    </location>
</feature>
<gene>
    <name evidence="8" type="ORF">SCHPADRAFT_920752</name>
</gene>
<feature type="transmembrane region" description="Helical" evidence="6">
    <location>
        <begin position="221"/>
        <end position="245"/>
    </location>
</feature>
<keyword evidence="2 6" id="KW-0812">Transmembrane</keyword>
<feature type="region of interest" description="Disordered" evidence="5">
    <location>
        <begin position="761"/>
        <end position="816"/>
    </location>
</feature>
<dbReference type="Gene3D" id="2.30.30.60">
    <property type="match status" value="1"/>
</dbReference>
<dbReference type="InterPro" id="IPR011992">
    <property type="entry name" value="EF-hand-dom_pair"/>
</dbReference>
<proteinExistence type="predicted"/>
<dbReference type="InParanoid" id="A0A0H2RQY9"/>
<dbReference type="GO" id="GO:0005262">
    <property type="term" value="F:calcium channel activity"/>
    <property type="evidence" value="ECO:0007669"/>
    <property type="project" value="TreeGrafter"/>
</dbReference>
<dbReference type="AlphaFoldDB" id="A0A0H2RQY9"/>
<dbReference type="InterPro" id="IPR002048">
    <property type="entry name" value="EF_hand_dom"/>
</dbReference>
<reference evidence="8 9" key="1">
    <citation type="submission" date="2015-04" db="EMBL/GenBank/DDBJ databases">
        <title>Complete genome sequence of Schizopora paradoxa KUC8140, a cosmopolitan wood degrader in East Asia.</title>
        <authorList>
            <consortium name="DOE Joint Genome Institute"/>
            <person name="Min B."/>
            <person name="Park H."/>
            <person name="Jang Y."/>
            <person name="Kim J.-J."/>
            <person name="Kim K.H."/>
            <person name="Pangilinan J."/>
            <person name="Lipzen A."/>
            <person name="Riley R."/>
            <person name="Grigoriev I.V."/>
            <person name="Spatafora J.W."/>
            <person name="Choi I.-G."/>
        </authorList>
    </citation>
    <scope>NUCLEOTIDE SEQUENCE [LARGE SCALE GENOMIC DNA]</scope>
    <source>
        <strain evidence="8 9">KUC8140</strain>
    </source>
</reference>
<dbReference type="GO" id="GO:0006874">
    <property type="term" value="P:intracellular calcium ion homeostasis"/>
    <property type="evidence" value="ECO:0007669"/>
    <property type="project" value="TreeGrafter"/>
</dbReference>
<feature type="compositionally biased region" description="Basic and acidic residues" evidence="5">
    <location>
        <begin position="1"/>
        <end position="12"/>
    </location>
</feature>
<dbReference type="Pfam" id="PF25886">
    <property type="entry name" value="Msy1"/>
    <property type="match status" value="1"/>
</dbReference>
<dbReference type="PANTHER" id="PTHR31323">
    <property type="entry name" value="MECHANOSENSITIVE ION CHANNEL PROTEIN MSY2"/>
    <property type="match status" value="1"/>
</dbReference>
<feature type="compositionally biased region" description="Polar residues" evidence="5">
    <location>
        <begin position="30"/>
        <end position="50"/>
    </location>
</feature>
<dbReference type="FunCoup" id="A0A0H2RQY9">
    <property type="interactions" value="6"/>
</dbReference>
<keyword evidence="9" id="KW-1185">Reference proteome</keyword>
<accession>A0A0H2RQY9</accession>
<protein>
    <recommendedName>
        <fullName evidence="7">EF-hand domain-containing protein</fullName>
    </recommendedName>
</protein>
<dbReference type="GO" id="GO:0005509">
    <property type="term" value="F:calcium ion binding"/>
    <property type="evidence" value="ECO:0007669"/>
    <property type="project" value="InterPro"/>
</dbReference>
<feature type="compositionally biased region" description="Pro residues" evidence="5">
    <location>
        <begin position="783"/>
        <end position="801"/>
    </location>
</feature>
<evidence type="ECO:0000256" key="2">
    <source>
        <dbReference type="ARBA" id="ARBA00022692"/>
    </source>
</evidence>
<dbReference type="InterPro" id="IPR058650">
    <property type="entry name" value="Msy1/2-like"/>
</dbReference>
<dbReference type="PROSITE" id="PS50222">
    <property type="entry name" value="EF_HAND_2"/>
    <property type="match status" value="1"/>
</dbReference>
<evidence type="ECO:0000256" key="3">
    <source>
        <dbReference type="ARBA" id="ARBA00022989"/>
    </source>
</evidence>
<feature type="transmembrane region" description="Helical" evidence="6">
    <location>
        <begin position="513"/>
        <end position="537"/>
    </location>
</feature>
<dbReference type="InterPro" id="IPR006685">
    <property type="entry name" value="MscS_channel_2nd"/>
</dbReference>
<keyword evidence="3 6" id="KW-1133">Transmembrane helix</keyword>
<dbReference type="InterPro" id="IPR010920">
    <property type="entry name" value="LSM_dom_sf"/>
</dbReference>
<evidence type="ECO:0000256" key="4">
    <source>
        <dbReference type="ARBA" id="ARBA00023136"/>
    </source>
</evidence>
<dbReference type="InterPro" id="IPR023408">
    <property type="entry name" value="MscS_beta-dom_sf"/>
</dbReference>
<sequence>MAEKVDYHRHDQSGNTNLAYLSDEDHPRSDSFSLHSTSPLAPQGAQSLSYNYPPMPSPQTQHPPDGLPHLQARPKLVQQSNSGMTSHAASSSWDLLSGVRKFESEYEHFDSRNAKEKHLQFAEGDLPNNKFAKLYNYLINVSIVTRWFLFITPVMAILWIPGILGLTAFKDGRIYGVKLIWWSIWLSVLWGGWWTSLAAARIAPLIVRNTVGVVAVGTRRYIDWLTVLNRYVAFWAWTIGIYVSFNPLITNNQEDGLHSAAISLLARLFFSFVILSSALLFEKFSIQWIAGKFHEKSYAERIADQKSAVNVLVTLYAHSSDIPGRGDTLHDPASSARKGSVDATRIFKAALKGVRNTVKTTTTALGNVASEIAGSSVLQPNSPQAMVQAAIASANKTRLLARRIFYSFRKAGRDHIVYEDIAQFFKDADAAHHAFNLFDKDDNGDATREEVEMACLEVHREQISIEHSMRDLDSAVGRLDNIFMTVYVVIAILIIAVALEAQLATLITGAGTFILGLSWLIGGSLQEVLTSIIFLFIKHPFDVGDRVTVGDDTFTVKEISLLSTLFVDGNGGLVQTPNDVLSTKPILNIRRSAQMSESFVFDVAYSTTFEQIEMLRAKMLAFVKSEGRDFLPSFDVTVKDIPDQEKMTLSADIKYKSNWQQGAVRVRRRNKWICALKTSLAELKIFGPSGNPDKEAGATMYTQMPWEEYLELKREAEAKKAAASLQDHMHHVDETKLPKTDYSFQDKNALLMSNNAAAFGDEQAFGTPSAPPTRPGTSQAHRGPPPGPVPAMPLPSIPPRTPLAAEEYEMKGGSYV</sequence>
<organism evidence="8 9">
    <name type="scientific">Schizopora paradoxa</name>
    <dbReference type="NCBI Taxonomy" id="27342"/>
    <lineage>
        <taxon>Eukaryota</taxon>
        <taxon>Fungi</taxon>
        <taxon>Dikarya</taxon>
        <taxon>Basidiomycota</taxon>
        <taxon>Agaricomycotina</taxon>
        <taxon>Agaricomycetes</taxon>
        <taxon>Hymenochaetales</taxon>
        <taxon>Schizoporaceae</taxon>
        <taxon>Schizopora</taxon>
    </lineage>
</organism>
<feature type="region of interest" description="Disordered" evidence="5">
    <location>
        <begin position="1"/>
        <end position="70"/>
    </location>
</feature>
<feature type="transmembrane region" description="Helical" evidence="6">
    <location>
        <begin position="482"/>
        <end position="507"/>
    </location>
</feature>
<dbReference type="GO" id="GO:0016020">
    <property type="term" value="C:membrane"/>
    <property type="evidence" value="ECO:0007669"/>
    <property type="project" value="UniProtKB-SubCell"/>
</dbReference>
<feature type="domain" description="EF-hand" evidence="7">
    <location>
        <begin position="426"/>
        <end position="461"/>
    </location>
</feature>
<dbReference type="OrthoDB" id="544685at2759"/>
<evidence type="ECO:0000313" key="8">
    <source>
        <dbReference type="EMBL" id="KLO14294.1"/>
    </source>
</evidence>
<keyword evidence="4 6" id="KW-0472">Membrane</keyword>
<evidence type="ECO:0000259" key="7">
    <source>
        <dbReference type="PROSITE" id="PS50222"/>
    </source>
</evidence>
<dbReference type="SUPFAM" id="SSF50182">
    <property type="entry name" value="Sm-like ribonucleoproteins"/>
    <property type="match status" value="1"/>
</dbReference>
<evidence type="ECO:0000313" key="9">
    <source>
        <dbReference type="Proteomes" id="UP000053477"/>
    </source>
</evidence>
<dbReference type="PANTHER" id="PTHR31323:SF15">
    <property type="entry name" value="MECHANOSENSITIVE ION CHANNEL PROTEIN MSY1"/>
    <property type="match status" value="1"/>
</dbReference>